<proteinExistence type="inferred from homology"/>
<feature type="domain" description="Fumarylacetoacetase-like C-terminal" evidence="3">
    <location>
        <begin position="77"/>
        <end position="292"/>
    </location>
</feature>
<dbReference type="Proteomes" id="UP000256310">
    <property type="component" value="Unassembled WGS sequence"/>
</dbReference>
<accession>A0A3D9F8Y7</accession>
<dbReference type="SUPFAM" id="SSF56529">
    <property type="entry name" value="FAH"/>
    <property type="match status" value="1"/>
</dbReference>
<dbReference type="GO" id="GO:0046872">
    <property type="term" value="F:metal ion binding"/>
    <property type="evidence" value="ECO:0007669"/>
    <property type="project" value="UniProtKB-KW"/>
</dbReference>
<evidence type="ECO:0000313" key="5">
    <source>
        <dbReference type="Proteomes" id="UP000256310"/>
    </source>
</evidence>
<dbReference type="OrthoDB" id="5197601at2"/>
<gene>
    <name evidence="4" type="ORF">DFR46_2885</name>
</gene>
<keyword evidence="2" id="KW-0479">Metal-binding</keyword>
<name>A0A3D9F8Y7_9SPHN</name>
<dbReference type="Pfam" id="PF01557">
    <property type="entry name" value="FAA_hydrolase"/>
    <property type="match status" value="1"/>
</dbReference>
<dbReference type="GO" id="GO:0019752">
    <property type="term" value="P:carboxylic acid metabolic process"/>
    <property type="evidence" value="ECO:0007669"/>
    <property type="project" value="UniProtKB-ARBA"/>
</dbReference>
<comment type="caution">
    <text evidence="4">The sequence shown here is derived from an EMBL/GenBank/DDBJ whole genome shotgun (WGS) entry which is preliminary data.</text>
</comment>
<dbReference type="RefSeq" id="WP_116237382.1">
    <property type="nucleotide sequence ID" value="NZ_QRDP01000005.1"/>
</dbReference>
<evidence type="ECO:0000256" key="1">
    <source>
        <dbReference type="ARBA" id="ARBA00010211"/>
    </source>
</evidence>
<evidence type="ECO:0000259" key="3">
    <source>
        <dbReference type="Pfam" id="PF01557"/>
    </source>
</evidence>
<protein>
    <submittedName>
        <fullName evidence="4">2-keto-4-pentenoate hydratase/2-oxohepta-3-ene-1,7-dioic acid hydratase in catechol pathway</fullName>
    </submittedName>
</protein>
<dbReference type="PANTHER" id="PTHR11820">
    <property type="entry name" value="ACYLPYRUVASE"/>
    <property type="match status" value="1"/>
</dbReference>
<dbReference type="InterPro" id="IPR011234">
    <property type="entry name" value="Fumarylacetoacetase-like_C"/>
</dbReference>
<dbReference type="Gene3D" id="3.90.850.10">
    <property type="entry name" value="Fumarylacetoacetase-like, C-terminal domain"/>
    <property type="match status" value="1"/>
</dbReference>
<dbReference type="EMBL" id="QRDP01000005">
    <property type="protein sequence ID" value="RED13348.1"/>
    <property type="molecule type" value="Genomic_DNA"/>
</dbReference>
<keyword evidence="5" id="KW-1185">Reference proteome</keyword>
<sequence>MKLLSFAQGDRTGVALQRGDGSFMDLAAIGFSTMLDIVAAGPERLHDISQWDADTQEAPLTGNICILAPIPHPVRDVFCVGKNYLRHAKEFGSSGFDSGNTGGDEVPDAPIIFTKATTSVAAPESPICTAFDPDDSVDYEGELAVIIGTGGRNIAKQDAMSHVFGYTVLNDVTAREAQKRHKQWVLGKGIDGFCPMGPVILVANSNLDVTGLRLVTEVNGEIRQDGQISDLIFDIPTLIATISAYITLVPGDIIATGTPEGVGIGFDPPRYLRPGDIVTVSIEPIGSLSNPVT</sequence>
<dbReference type="GO" id="GO:0016853">
    <property type="term" value="F:isomerase activity"/>
    <property type="evidence" value="ECO:0007669"/>
    <property type="project" value="UniProtKB-ARBA"/>
</dbReference>
<dbReference type="PANTHER" id="PTHR11820:SF7">
    <property type="entry name" value="ACYLPYRUVASE FAHD1, MITOCHONDRIAL"/>
    <property type="match status" value="1"/>
</dbReference>
<dbReference type="AlphaFoldDB" id="A0A3D9F8Y7"/>
<organism evidence="4 5">
    <name type="scientific">Parasphingopyxis lamellibrachiae</name>
    <dbReference type="NCBI Taxonomy" id="680125"/>
    <lineage>
        <taxon>Bacteria</taxon>
        <taxon>Pseudomonadati</taxon>
        <taxon>Pseudomonadota</taxon>
        <taxon>Alphaproteobacteria</taxon>
        <taxon>Sphingomonadales</taxon>
        <taxon>Sphingomonadaceae</taxon>
        <taxon>Parasphingopyxis</taxon>
    </lineage>
</organism>
<evidence type="ECO:0000256" key="2">
    <source>
        <dbReference type="ARBA" id="ARBA00022723"/>
    </source>
</evidence>
<dbReference type="GO" id="GO:0018773">
    <property type="term" value="F:acetylpyruvate hydrolase activity"/>
    <property type="evidence" value="ECO:0007669"/>
    <property type="project" value="TreeGrafter"/>
</dbReference>
<reference evidence="4 5" key="1">
    <citation type="submission" date="2018-07" db="EMBL/GenBank/DDBJ databases">
        <title>Genomic Encyclopedia of Type Strains, Phase IV (KMG-IV): sequencing the most valuable type-strain genomes for metagenomic binning, comparative biology and taxonomic classification.</title>
        <authorList>
            <person name="Goeker M."/>
        </authorList>
    </citation>
    <scope>NUCLEOTIDE SEQUENCE [LARGE SCALE GENOMIC DNA]</scope>
    <source>
        <strain evidence="4 5">DSM 26725</strain>
    </source>
</reference>
<dbReference type="FunFam" id="3.90.850.10:FF:000002">
    <property type="entry name" value="2-hydroxyhepta-2,4-diene-1,7-dioate isomerase"/>
    <property type="match status" value="1"/>
</dbReference>
<comment type="similarity">
    <text evidence="1">Belongs to the FAH family.</text>
</comment>
<dbReference type="InterPro" id="IPR036663">
    <property type="entry name" value="Fumarylacetoacetase_C_sf"/>
</dbReference>
<evidence type="ECO:0000313" key="4">
    <source>
        <dbReference type="EMBL" id="RED13348.1"/>
    </source>
</evidence>